<organism evidence="2 3">
    <name type="scientific">Actinomadura vinacea</name>
    <dbReference type="NCBI Taxonomy" id="115336"/>
    <lineage>
        <taxon>Bacteria</taxon>
        <taxon>Bacillati</taxon>
        <taxon>Actinomycetota</taxon>
        <taxon>Actinomycetes</taxon>
        <taxon>Streptosporangiales</taxon>
        <taxon>Thermomonosporaceae</taxon>
        <taxon>Actinomadura</taxon>
    </lineage>
</organism>
<gene>
    <name evidence="2" type="ORF">GCM10010191_71320</name>
</gene>
<dbReference type="EMBL" id="BAAARW010000027">
    <property type="protein sequence ID" value="GAA2444343.1"/>
    <property type="molecule type" value="Genomic_DNA"/>
</dbReference>
<evidence type="ECO:0000313" key="2">
    <source>
        <dbReference type="EMBL" id="GAA2444343.1"/>
    </source>
</evidence>
<accession>A0ABP5X3R8</accession>
<proteinExistence type="predicted"/>
<comment type="caution">
    <text evidence="2">The sequence shown here is derived from an EMBL/GenBank/DDBJ whole genome shotgun (WGS) entry which is preliminary data.</text>
</comment>
<dbReference type="Proteomes" id="UP001501231">
    <property type="component" value="Unassembled WGS sequence"/>
</dbReference>
<name>A0ABP5X3R8_9ACTN</name>
<reference evidence="3" key="1">
    <citation type="journal article" date="2019" name="Int. J. Syst. Evol. Microbiol.">
        <title>The Global Catalogue of Microorganisms (GCM) 10K type strain sequencing project: providing services to taxonomists for standard genome sequencing and annotation.</title>
        <authorList>
            <consortium name="The Broad Institute Genomics Platform"/>
            <consortium name="The Broad Institute Genome Sequencing Center for Infectious Disease"/>
            <person name="Wu L."/>
            <person name="Ma J."/>
        </authorList>
    </citation>
    <scope>NUCLEOTIDE SEQUENCE [LARGE SCALE GENOMIC DNA]</scope>
    <source>
        <strain evidence="3">JCM 3325</strain>
    </source>
</reference>
<sequence length="102" mass="10365">MAGEMVGQVAQPTPYLVGIVATARSERFGRFLARLPDGDQGRDDLVEQVGSQRVGVGEAGGVGQRGRAGAGRGVDGAQQPQSQRGGGDAGQHGRRAGRGLIG</sequence>
<feature type="compositionally biased region" description="Gly residues" evidence="1">
    <location>
        <begin position="57"/>
        <end position="74"/>
    </location>
</feature>
<feature type="region of interest" description="Disordered" evidence="1">
    <location>
        <begin position="52"/>
        <end position="102"/>
    </location>
</feature>
<protein>
    <submittedName>
        <fullName evidence="2">Uncharacterized protein</fullName>
    </submittedName>
</protein>
<evidence type="ECO:0000313" key="3">
    <source>
        <dbReference type="Proteomes" id="UP001501231"/>
    </source>
</evidence>
<feature type="compositionally biased region" description="Basic residues" evidence="1">
    <location>
        <begin position="92"/>
        <end position="102"/>
    </location>
</feature>
<evidence type="ECO:0000256" key="1">
    <source>
        <dbReference type="SAM" id="MobiDB-lite"/>
    </source>
</evidence>
<keyword evidence="3" id="KW-1185">Reference proteome</keyword>